<evidence type="ECO:0000313" key="2">
    <source>
        <dbReference type="Proteomes" id="UP000320176"/>
    </source>
</evidence>
<evidence type="ECO:0000313" key="1">
    <source>
        <dbReference type="EMBL" id="TWU05931.1"/>
    </source>
</evidence>
<protein>
    <submittedName>
        <fullName evidence="1">Uncharacterized protein</fullName>
    </submittedName>
</protein>
<dbReference type="Proteomes" id="UP000320176">
    <property type="component" value="Unassembled WGS sequence"/>
</dbReference>
<dbReference type="AlphaFoldDB" id="A0A5C6B398"/>
<proteinExistence type="predicted"/>
<organism evidence="1 2">
    <name type="scientific">Stieleria varia</name>
    <dbReference type="NCBI Taxonomy" id="2528005"/>
    <lineage>
        <taxon>Bacteria</taxon>
        <taxon>Pseudomonadati</taxon>
        <taxon>Planctomycetota</taxon>
        <taxon>Planctomycetia</taxon>
        <taxon>Pirellulales</taxon>
        <taxon>Pirellulaceae</taxon>
        <taxon>Stieleria</taxon>
    </lineage>
</organism>
<dbReference type="EMBL" id="SJPN01000002">
    <property type="protein sequence ID" value="TWU05931.1"/>
    <property type="molecule type" value="Genomic_DNA"/>
</dbReference>
<sequence length="317" mass="35954">MASKEPQGCRRYVDMWALPGIHPSNVEFLQKLKTADTNHFTTHMDCVGTVSEMDQESGDWSQTHLIGLRTDVWKPDGEEMESALGAIQDKRRSELKRSIKRHGRLSAKQKQQLDEQLAADEVMKMQSGEIETRRLVLKLFKTTTERTRWLGTIEEITTAEVHNSIGSNRTLLTLAVMLPRNQMVTYIQQNHRTFRIPAVFTFCFHDGARMWNLLLKRYWFSIGADFEIEADGEAIGEIDGRLFSFGCDSYVEIDPHPLAEHGPLVDLLTLFAASVGYHKAMRRSVGRRVEAALSGESHRNVIGGDELRLRNNGRAAA</sequence>
<dbReference type="RefSeq" id="WP_146519097.1">
    <property type="nucleotide sequence ID" value="NZ_CP151726.1"/>
</dbReference>
<reference evidence="1 2" key="1">
    <citation type="submission" date="2019-02" db="EMBL/GenBank/DDBJ databases">
        <title>Deep-cultivation of Planctomycetes and their phenomic and genomic characterization uncovers novel biology.</title>
        <authorList>
            <person name="Wiegand S."/>
            <person name="Jogler M."/>
            <person name="Boedeker C."/>
            <person name="Pinto D."/>
            <person name="Vollmers J."/>
            <person name="Rivas-Marin E."/>
            <person name="Kohn T."/>
            <person name="Peeters S.H."/>
            <person name="Heuer A."/>
            <person name="Rast P."/>
            <person name="Oberbeckmann S."/>
            <person name="Bunk B."/>
            <person name="Jeske O."/>
            <person name="Meyerdierks A."/>
            <person name="Storesund J.E."/>
            <person name="Kallscheuer N."/>
            <person name="Luecker S."/>
            <person name="Lage O.M."/>
            <person name="Pohl T."/>
            <person name="Merkel B.J."/>
            <person name="Hornburger P."/>
            <person name="Mueller R.-W."/>
            <person name="Bruemmer F."/>
            <person name="Labrenz M."/>
            <person name="Spormann A.M."/>
            <person name="Op Den Camp H."/>
            <person name="Overmann J."/>
            <person name="Amann R."/>
            <person name="Jetten M.S.M."/>
            <person name="Mascher T."/>
            <person name="Medema M.H."/>
            <person name="Devos D.P."/>
            <person name="Kaster A.-K."/>
            <person name="Ovreas L."/>
            <person name="Rohde M."/>
            <person name="Galperin M.Y."/>
            <person name="Jogler C."/>
        </authorList>
    </citation>
    <scope>NUCLEOTIDE SEQUENCE [LARGE SCALE GENOMIC DNA]</scope>
    <source>
        <strain evidence="1 2">Pla52n</strain>
    </source>
</reference>
<accession>A0A5C6B398</accession>
<comment type="caution">
    <text evidence="1">The sequence shown here is derived from an EMBL/GenBank/DDBJ whole genome shotgun (WGS) entry which is preliminary data.</text>
</comment>
<keyword evidence="2" id="KW-1185">Reference proteome</keyword>
<dbReference type="OrthoDB" id="243658at2"/>
<gene>
    <name evidence="1" type="ORF">Pla52n_16470</name>
</gene>
<name>A0A5C6B398_9BACT</name>